<evidence type="ECO:0000313" key="17">
    <source>
        <dbReference type="Proteomes" id="UP000274131"/>
    </source>
</evidence>
<reference evidence="16 17" key="2">
    <citation type="submission" date="2018-10" db="EMBL/GenBank/DDBJ databases">
        <authorList>
            <consortium name="Pathogen Informatics"/>
        </authorList>
    </citation>
    <scope>NUCLEOTIDE SEQUENCE [LARGE SCALE GENOMIC DNA]</scope>
</reference>
<dbReference type="PANTHER" id="PTHR31761:SF1">
    <property type="entry name" value="LARGE RIBOSOMAL SUBUNIT PROTEIN ML64"/>
    <property type="match status" value="1"/>
</dbReference>
<evidence type="ECO:0000313" key="16">
    <source>
        <dbReference type="EMBL" id="VDD93266.1"/>
    </source>
</evidence>
<sequence length="214" mass="24740">MPETAISKSKSGSLTEEENASVSGLETQRTTNISRLRERHRLIAERRVPPVTYEWEKEKWGKRLRFGKYGLASGVSPAELWPSVEEIEEEEAFALYKTCSEVQRIVKDEAEARKVATTQRLKELADKEAVYAERLKKYETSLQKIVKQKTAEEEKMEKRILEIQEYFGYRIDPNDPRFEVMLAQKEAEEAKVAKEAKRQERLRKTVAAVAGEES</sequence>
<evidence type="ECO:0000256" key="7">
    <source>
        <dbReference type="ARBA" id="ARBA00023242"/>
    </source>
</evidence>
<feature type="region of interest" description="Disordered" evidence="15">
    <location>
        <begin position="1"/>
        <end position="29"/>
    </location>
</feature>
<feature type="coiled-coil region" evidence="14">
    <location>
        <begin position="107"/>
        <end position="155"/>
    </location>
</feature>
<evidence type="ECO:0000256" key="5">
    <source>
        <dbReference type="ARBA" id="ARBA00023054"/>
    </source>
</evidence>
<dbReference type="PANTHER" id="PTHR31761">
    <property type="entry name" value="GROWTH ARREST AND DNA DAMAGE-INDUCIBLE PROTEINS-INTERACTING PROTEIN 1 GADD45GIP1"/>
    <property type="match status" value="1"/>
</dbReference>
<comment type="similarity">
    <text evidence="3">Belongs to the mitochondrion-specific ribosomal protein mL64 family.</text>
</comment>
<keyword evidence="5 14" id="KW-0175">Coiled coil</keyword>
<dbReference type="STRING" id="51028.A0A0N4VD62"/>
<keyword evidence="7" id="KW-0539">Nucleus</keyword>
<keyword evidence="4" id="KW-0689">Ribosomal protein</keyword>
<evidence type="ECO:0000256" key="8">
    <source>
        <dbReference type="ARBA" id="ARBA00023274"/>
    </source>
</evidence>
<comment type="subcellular location">
    <subcellularLocation>
        <location evidence="2">Mitochondrion</location>
    </subcellularLocation>
    <subcellularLocation>
        <location evidence="1">Nucleus</location>
    </subcellularLocation>
</comment>
<comment type="function">
    <text evidence="13">Acts as a negative regulator of G1 to S cell cycle phase progression by inhibiting cyclin-dependent kinases. Inhibitory effects are additive with GADD45 proteins but also occur in the absence of GADD45 proteins. Acts as a repressor of the orphan nuclear receptor NR4A1 by inhibiting AB domain-mediated transcriptional activity. May be involved in the hormone-mediated regulation of NR4A1 transcriptional activity. May play a role in mitochondrial protein synthesis.</text>
</comment>
<dbReference type="GO" id="GO:1990904">
    <property type="term" value="C:ribonucleoprotein complex"/>
    <property type="evidence" value="ECO:0007669"/>
    <property type="project" value="UniProtKB-KW"/>
</dbReference>
<dbReference type="GO" id="GO:0005840">
    <property type="term" value="C:ribosome"/>
    <property type="evidence" value="ECO:0007669"/>
    <property type="project" value="UniProtKB-KW"/>
</dbReference>
<evidence type="ECO:0000256" key="13">
    <source>
        <dbReference type="ARBA" id="ARBA00060144"/>
    </source>
</evidence>
<dbReference type="EMBL" id="UXUI01009217">
    <property type="protein sequence ID" value="VDD93266.1"/>
    <property type="molecule type" value="Genomic_DNA"/>
</dbReference>
<evidence type="ECO:0000256" key="2">
    <source>
        <dbReference type="ARBA" id="ARBA00004173"/>
    </source>
</evidence>
<evidence type="ECO:0000256" key="1">
    <source>
        <dbReference type="ARBA" id="ARBA00004123"/>
    </source>
</evidence>
<evidence type="ECO:0000256" key="15">
    <source>
        <dbReference type="SAM" id="MobiDB-lite"/>
    </source>
</evidence>
<gene>
    <name evidence="16" type="ORF">EVEC_LOCUS8017</name>
</gene>
<reference evidence="18" key="1">
    <citation type="submission" date="2017-02" db="UniProtKB">
        <authorList>
            <consortium name="WormBaseParasite"/>
        </authorList>
    </citation>
    <scope>IDENTIFICATION</scope>
</reference>
<protein>
    <recommendedName>
        <fullName evidence="11">Large ribosomal subunit protein mL64</fullName>
    </recommendedName>
    <alternativeName>
        <fullName evidence="10">39S ribosomal protein L59, mitochondrial</fullName>
    </alternativeName>
    <alternativeName>
        <fullName evidence="12">Growth arrest and DNA damage-inducible proteins-interacting protein 1</fullName>
    </alternativeName>
</protein>
<dbReference type="GO" id="GO:0005739">
    <property type="term" value="C:mitochondrion"/>
    <property type="evidence" value="ECO:0007669"/>
    <property type="project" value="UniProtKB-SubCell"/>
</dbReference>
<evidence type="ECO:0000256" key="11">
    <source>
        <dbReference type="ARBA" id="ARBA00035184"/>
    </source>
</evidence>
<dbReference type="Gene3D" id="6.10.280.120">
    <property type="entry name" value="Growth arrest and DNA-damage-inducible proteins-interacting protein 1"/>
    <property type="match status" value="1"/>
</dbReference>
<accession>A0A0N4VD62</accession>
<proteinExistence type="inferred from homology"/>
<evidence type="ECO:0000256" key="4">
    <source>
        <dbReference type="ARBA" id="ARBA00022980"/>
    </source>
</evidence>
<dbReference type="InterPro" id="IPR018472">
    <property type="entry name" value="Ribosomal_mL64"/>
</dbReference>
<evidence type="ECO:0000256" key="3">
    <source>
        <dbReference type="ARBA" id="ARBA00005421"/>
    </source>
</evidence>
<keyword evidence="6" id="KW-0496">Mitochondrion</keyword>
<keyword evidence="17" id="KW-1185">Reference proteome</keyword>
<dbReference type="WBParaSite" id="EVEC_0000853301-mRNA-1">
    <property type="protein sequence ID" value="EVEC_0000853301-mRNA-1"/>
    <property type="gene ID" value="EVEC_0000853301"/>
</dbReference>
<dbReference type="OrthoDB" id="1378at2759"/>
<evidence type="ECO:0000256" key="10">
    <source>
        <dbReference type="ARBA" id="ARBA00030700"/>
    </source>
</evidence>
<dbReference type="InterPro" id="IPR043035">
    <property type="entry name" value="Ribosomal_mL64_sf"/>
</dbReference>
<dbReference type="GO" id="GO:0005634">
    <property type="term" value="C:nucleus"/>
    <property type="evidence" value="ECO:0007669"/>
    <property type="project" value="UniProtKB-SubCell"/>
</dbReference>
<evidence type="ECO:0000256" key="14">
    <source>
        <dbReference type="SAM" id="Coils"/>
    </source>
</evidence>
<keyword evidence="9" id="KW-0131">Cell cycle</keyword>
<evidence type="ECO:0000256" key="12">
    <source>
        <dbReference type="ARBA" id="ARBA00035485"/>
    </source>
</evidence>
<dbReference type="Proteomes" id="UP000274131">
    <property type="component" value="Unassembled WGS sequence"/>
</dbReference>
<name>A0A0N4VD62_ENTVE</name>
<keyword evidence="8" id="KW-0687">Ribonucleoprotein</keyword>
<dbReference type="Pfam" id="PF10147">
    <property type="entry name" value="CR6_interact"/>
    <property type="match status" value="1"/>
</dbReference>
<organism evidence="18">
    <name type="scientific">Enterobius vermicularis</name>
    <name type="common">Human pinworm</name>
    <dbReference type="NCBI Taxonomy" id="51028"/>
    <lineage>
        <taxon>Eukaryota</taxon>
        <taxon>Metazoa</taxon>
        <taxon>Ecdysozoa</taxon>
        <taxon>Nematoda</taxon>
        <taxon>Chromadorea</taxon>
        <taxon>Rhabditida</taxon>
        <taxon>Spirurina</taxon>
        <taxon>Oxyuridomorpha</taxon>
        <taxon>Oxyuroidea</taxon>
        <taxon>Oxyuridae</taxon>
        <taxon>Enterobius</taxon>
    </lineage>
</organism>
<evidence type="ECO:0000313" key="18">
    <source>
        <dbReference type="WBParaSite" id="EVEC_0000853301-mRNA-1"/>
    </source>
</evidence>
<dbReference type="AlphaFoldDB" id="A0A0N4VD62"/>
<evidence type="ECO:0000256" key="6">
    <source>
        <dbReference type="ARBA" id="ARBA00023128"/>
    </source>
</evidence>
<evidence type="ECO:0000256" key="9">
    <source>
        <dbReference type="ARBA" id="ARBA00023306"/>
    </source>
</evidence>